<reference evidence="3 4" key="1">
    <citation type="submission" date="2012-02" db="EMBL/GenBank/DDBJ databases">
        <title>Complete genome sequence of Actinoplanes missouriensis 431 (= NBRC 102363).</title>
        <authorList>
            <person name="Ohnishi Y."/>
            <person name="Ishikawa J."/>
            <person name="Sekine M."/>
            <person name="Hosoyama A."/>
            <person name="Harada T."/>
            <person name="Narita H."/>
            <person name="Hata T."/>
            <person name="Konno Y."/>
            <person name="Tutikane K."/>
            <person name="Fujita N."/>
            <person name="Horinouchi S."/>
            <person name="Hayakawa M."/>
        </authorList>
    </citation>
    <scope>NUCLEOTIDE SEQUENCE [LARGE SCALE GENOMIC DNA]</scope>
    <source>
        <strain evidence="4">ATCC 14538 / DSM 43046 / CBS 188.64 / JCM 3121 / NBRC 102363 / NCIMB 12654 / NRRL B-3342 / UNCC 431</strain>
    </source>
</reference>
<dbReference type="EMBL" id="AP012319">
    <property type="protein sequence ID" value="BAL89535.1"/>
    <property type="molecule type" value="Genomic_DNA"/>
</dbReference>
<dbReference type="CDD" id="cd00198">
    <property type="entry name" value="vWFA"/>
    <property type="match status" value="1"/>
</dbReference>
<accession>I0H948</accession>
<keyword evidence="1" id="KW-1133">Transmembrane helix</keyword>
<dbReference type="OrthoDB" id="491589at2"/>
<dbReference type="KEGG" id="ams:AMIS_43150"/>
<feature type="transmembrane region" description="Helical" evidence="1">
    <location>
        <begin position="84"/>
        <end position="102"/>
    </location>
</feature>
<dbReference type="PATRIC" id="fig|512565.3.peg.4299"/>
<dbReference type="PROSITE" id="PS50234">
    <property type="entry name" value="VWFA"/>
    <property type="match status" value="1"/>
</dbReference>
<keyword evidence="1" id="KW-0472">Membrane</keyword>
<dbReference type="RefSeq" id="WP_014444429.1">
    <property type="nucleotide sequence ID" value="NC_017093.1"/>
</dbReference>
<organism evidence="3 4">
    <name type="scientific">Actinoplanes missouriensis (strain ATCC 14538 / DSM 43046 / CBS 188.64 / JCM 3121 / NBRC 102363 / NCIMB 12654 / NRRL B-3342 / UNCC 431)</name>
    <dbReference type="NCBI Taxonomy" id="512565"/>
    <lineage>
        <taxon>Bacteria</taxon>
        <taxon>Bacillati</taxon>
        <taxon>Actinomycetota</taxon>
        <taxon>Actinomycetes</taxon>
        <taxon>Micromonosporales</taxon>
        <taxon>Micromonosporaceae</taxon>
        <taxon>Actinoplanes</taxon>
    </lineage>
</organism>
<dbReference type="SMART" id="SM00327">
    <property type="entry name" value="VWA"/>
    <property type="match status" value="1"/>
</dbReference>
<proteinExistence type="predicted"/>
<sequence length="641" mass="67453">MPDETGESEKGHRLHTIVAGLIAMVIVGVSLFALERANNIYVLAVSATVLAAVTLWTFAILASISKAVEAGFSLPQRLPRRARLILIGGTVIAIVTVSGVVFEATRPDICPQALELRILASPDGAQATRELAHEYTRATALGNDGCPAVYPYVYAAGTSVASGALARMWTGAKQDRPLEHLGPRPDIWLPDSMLDVRQVEEIVVKGTLPSPLAGVTSIGSSPIVLAGTRVTGVPESTDNTLPKLVSAVLDRPGFAPALAAADPQSSTAGLLAADVYLRDAEGEMVGADVARRRTQIVADSAPPAGSETRLLCAYLREGRLPETALTSLRTWKRYLKGKPLGTPGCTTPRTPPSNLPEPVVLASAPALDLPFVQFTWTSTRHRAEVERFRAWLLGEDADPYLREAGLGEPHSACADLALNACLPRDPKKTLSLYERAKRPGRVLLAVDTSGSMADPAGPGKATRFSVAARGVGEALGQIGARDEFGLWSFPTVKGRTSPELVSIGPGTPQHRTTVVDTLRTVKPAGATPLYTTVVAGMRELAEPGGGDRIRAMVVLTDGENTSGDLSLERTVAEVKRAAGADVRLYVIATGEASCDDGGGGAADPGPLYQLARAGRGACLPAGAQELPETMTRLFETLWSGK</sequence>
<dbReference type="Pfam" id="PF13531">
    <property type="entry name" value="SBP_bac_11"/>
    <property type="match status" value="1"/>
</dbReference>
<evidence type="ECO:0000259" key="2">
    <source>
        <dbReference type="PROSITE" id="PS50234"/>
    </source>
</evidence>
<keyword evidence="1" id="KW-0812">Transmembrane</keyword>
<feature type="transmembrane region" description="Helical" evidence="1">
    <location>
        <begin position="12"/>
        <end position="34"/>
    </location>
</feature>
<dbReference type="STRING" id="512565.AMIS_43150"/>
<dbReference type="Gene3D" id="3.40.50.410">
    <property type="entry name" value="von Willebrand factor, type A domain"/>
    <property type="match status" value="1"/>
</dbReference>
<dbReference type="InterPro" id="IPR002035">
    <property type="entry name" value="VWF_A"/>
</dbReference>
<dbReference type="eggNOG" id="COG2304">
    <property type="taxonomic scope" value="Bacteria"/>
</dbReference>
<dbReference type="SUPFAM" id="SSF53300">
    <property type="entry name" value="vWA-like"/>
    <property type="match status" value="1"/>
</dbReference>
<feature type="domain" description="VWFA" evidence="2">
    <location>
        <begin position="441"/>
        <end position="637"/>
    </location>
</feature>
<name>I0H948_ACTM4</name>
<evidence type="ECO:0000256" key="1">
    <source>
        <dbReference type="SAM" id="Phobius"/>
    </source>
</evidence>
<dbReference type="InterPro" id="IPR036465">
    <property type="entry name" value="vWFA_dom_sf"/>
</dbReference>
<protein>
    <recommendedName>
        <fullName evidence="2">VWFA domain-containing protein</fullName>
    </recommendedName>
</protein>
<evidence type="ECO:0000313" key="3">
    <source>
        <dbReference type="EMBL" id="BAL89535.1"/>
    </source>
</evidence>
<dbReference type="HOGENOM" id="CLU_426789_0_0_11"/>
<dbReference type="Proteomes" id="UP000007882">
    <property type="component" value="Chromosome"/>
</dbReference>
<dbReference type="AlphaFoldDB" id="I0H948"/>
<keyword evidence="4" id="KW-1185">Reference proteome</keyword>
<evidence type="ECO:0000313" key="4">
    <source>
        <dbReference type="Proteomes" id="UP000007882"/>
    </source>
</evidence>
<feature type="transmembrane region" description="Helical" evidence="1">
    <location>
        <begin position="40"/>
        <end position="64"/>
    </location>
</feature>
<gene>
    <name evidence="3" type="ordered locus">AMIS_43150</name>
</gene>